<evidence type="ECO:0000313" key="1">
    <source>
        <dbReference type="EMBL" id="SDE69367.1"/>
    </source>
</evidence>
<accession>A0A1G7F0H6</accession>
<dbReference type="STRING" id="1071918.SAMN05421544_11845"/>
<sequence>MDIIIKVEASSDHLGAYAENLEGVTAGGSTVAELKKGILDCIEIQKELGNIEDMEYNLIYQYDTQSFLKYYGKIFTMPALERLTGINQKQLHHYIMGKSTPREQTKKKIETALHSLGEELIAFSL</sequence>
<evidence type="ECO:0000313" key="2">
    <source>
        <dbReference type="Proteomes" id="UP000198517"/>
    </source>
</evidence>
<dbReference type="RefSeq" id="WP_092737656.1">
    <property type="nucleotide sequence ID" value="NZ_FNAS01000018.1"/>
</dbReference>
<gene>
    <name evidence="1" type="ORF">SAMN05421544_11845</name>
</gene>
<reference evidence="1 2" key="1">
    <citation type="submission" date="2016-10" db="EMBL/GenBank/DDBJ databases">
        <authorList>
            <person name="de Groot N.N."/>
        </authorList>
    </citation>
    <scope>NUCLEOTIDE SEQUENCE [LARGE SCALE GENOMIC DNA]</scope>
    <source>
        <strain evidence="1 2">DSM 24015</strain>
    </source>
</reference>
<protein>
    <recommendedName>
        <fullName evidence="3">Type II toxin-antitoxin system HicB family antitoxin</fullName>
    </recommendedName>
</protein>
<proteinExistence type="predicted"/>
<organism evidence="1 2">
    <name type="scientific">Riemerella columbipharyngis</name>
    <dbReference type="NCBI Taxonomy" id="1071918"/>
    <lineage>
        <taxon>Bacteria</taxon>
        <taxon>Pseudomonadati</taxon>
        <taxon>Bacteroidota</taxon>
        <taxon>Flavobacteriia</taxon>
        <taxon>Flavobacteriales</taxon>
        <taxon>Weeksellaceae</taxon>
        <taxon>Riemerella</taxon>
    </lineage>
</organism>
<dbReference type="OrthoDB" id="965427at2"/>
<name>A0A1G7F0H6_9FLAO</name>
<dbReference type="Proteomes" id="UP000198517">
    <property type="component" value="Unassembled WGS sequence"/>
</dbReference>
<dbReference type="EMBL" id="FNAS01000018">
    <property type="protein sequence ID" value="SDE69367.1"/>
    <property type="molecule type" value="Genomic_DNA"/>
</dbReference>
<evidence type="ECO:0008006" key="3">
    <source>
        <dbReference type="Google" id="ProtNLM"/>
    </source>
</evidence>
<keyword evidence="2" id="KW-1185">Reference proteome</keyword>
<dbReference type="AlphaFoldDB" id="A0A1G7F0H6"/>